<keyword evidence="1" id="KW-0472">Membrane</keyword>
<accession>A0A6G0X7R8</accession>
<gene>
    <name evidence="2" type="ORF">Ae201684_007887</name>
</gene>
<dbReference type="EMBL" id="VJMJ01000093">
    <property type="protein sequence ID" value="KAF0735885.1"/>
    <property type="molecule type" value="Genomic_DNA"/>
</dbReference>
<evidence type="ECO:0000256" key="1">
    <source>
        <dbReference type="SAM" id="Phobius"/>
    </source>
</evidence>
<feature type="transmembrane region" description="Helical" evidence="1">
    <location>
        <begin position="82"/>
        <end position="109"/>
    </location>
</feature>
<proteinExistence type="predicted"/>
<protein>
    <submittedName>
        <fullName evidence="2">Uncharacterized protein</fullName>
    </submittedName>
</protein>
<sequence>MLLFLFQIVICSVTLVLLGNDGLITLEGLSGLLKNKPVLTYDILASLERRKILLFALVGVFLFSPLYADVIRYTYTINGYHYWSLSLVMVGLIMALSWMAILTCIVQWLPVPAAWRNRPVCYSAPLFIYWNGIGFVVLEAAQLRGAKAAANFWGDAPSTLQLEIDGVLKVSGAFSLDGGTPIIYTFMPEIGAVLVLSWLLSIAAHKVLTGTIVLDTTWTAQNEFMNHLTLPQWITSLDLDKKNTIAIGNKLYCRPSLMVLLGYCTVYDDNKYRLPKDEHLNFSSCMSSHAEETTSPGKGKIMVQSIAATRSSVTSNMHEEVRYIVISIYGLMATAVPWIRRFHQTKIVGEIFQNKFTPSKSIVRIDRAHDYVYSRGDCCS</sequence>
<dbReference type="AlphaFoldDB" id="A0A6G0X7R8"/>
<evidence type="ECO:0000313" key="3">
    <source>
        <dbReference type="Proteomes" id="UP000481153"/>
    </source>
</evidence>
<organism evidence="2 3">
    <name type="scientific">Aphanomyces euteiches</name>
    <dbReference type="NCBI Taxonomy" id="100861"/>
    <lineage>
        <taxon>Eukaryota</taxon>
        <taxon>Sar</taxon>
        <taxon>Stramenopiles</taxon>
        <taxon>Oomycota</taxon>
        <taxon>Saprolegniomycetes</taxon>
        <taxon>Saprolegniales</taxon>
        <taxon>Verrucalvaceae</taxon>
        <taxon>Aphanomyces</taxon>
    </lineage>
</organism>
<keyword evidence="3" id="KW-1185">Reference proteome</keyword>
<feature type="transmembrane region" description="Helical" evidence="1">
    <location>
        <begin position="52"/>
        <end position="70"/>
    </location>
</feature>
<name>A0A6G0X7R8_9STRA</name>
<dbReference type="VEuPathDB" id="FungiDB:AeMF1_003773"/>
<evidence type="ECO:0000313" key="2">
    <source>
        <dbReference type="EMBL" id="KAF0735885.1"/>
    </source>
</evidence>
<keyword evidence="1" id="KW-0812">Transmembrane</keyword>
<keyword evidence="1" id="KW-1133">Transmembrane helix</keyword>
<reference evidence="2 3" key="1">
    <citation type="submission" date="2019-07" db="EMBL/GenBank/DDBJ databases">
        <title>Genomics analysis of Aphanomyces spp. identifies a new class of oomycete effector associated with host adaptation.</title>
        <authorList>
            <person name="Gaulin E."/>
        </authorList>
    </citation>
    <scope>NUCLEOTIDE SEQUENCE [LARGE SCALE GENOMIC DNA]</scope>
    <source>
        <strain evidence="2 3">ATCC 201684</strain>
    </source>
</reference>
<comment type="caution">
    <text evidence="2">The sequence shown here is derived from an EMBL/GenBank/DDBJ whole genome shotgun (WGS) entry which is preliminary data.</text>
</comment>
<dbReference type="Proteomes" id="UP000481153">
    <property type="component" value="Unassembled WGS sequence"/>
</dbReference>